<feature type="domain" description="DNA/RNA non-specific endonuclease/pyrophosphatase/phosphodiesterase" evidence="2">
    <location>
        <begin position="39"/>
        <end position="210"/>
    </location>
</feature>
<comment type="caution">
    <text evidence="3">The sequence shown here is derived from an EMBL/GenBank/DDBJ whole genome shotgun (WGS) entry which is preliminary data.</text>
</comment>
<dbReference type="PANTHER" id="PTHR21472:SF26">
    <property type="entry name" value="ENDONUCLEASE DOMAIN CONTAINING 1"/>
    <property type="match status" value="1"/>
</dbReference>
<reference evidence="3" key="1">
    <citation type="submission" date="2023-01" db="EMBL/GenBank/DDBJ databases">
        <title>Genome assembly of the deep-sea coral Lophelia pertusa.</title>
        <authorList>
            <person name="Herrera S."/>
            <person name="Cordes E."/>
        </authorList>
    </citation>
    <scope>NUCLEOTIDE SEQUENCE</scope>
    <source>
        <strain evidence="3">USNM1676648</strain>
        <tissue evidence="3">Polyp</tissue>
    </source>
</reference>
<dbReference type="InterPro" id="IPR001604">
    <property type="entry name" value="Endo_G_ENPP1-like_dom"/>
</dbReference>
<dbReference type="InterPro" id="IPR020821">
    <property type="entry name" value="ENPP1-3/EXOG-like_nuc-like"/>
</dbReference>
<dbReference type="GO" id="GO:0016787">
    <property type="term" value="F:hydrolase activity"/>
    <property type="evidence" value="ECO:0007669"/>
    <property type="project" value="InterPro"/>
</dbReference>
<sequence>MAIFQPSAFFAGNWRPEGLPGTNHGIEIQQTLPDDPIGTNPCFVSLFDPASNTAFYSAYKVTPQQAAGLGTFGRDDINKNWRQPPGVAGVNQAYYEAINTDRAPLSKGHMNPLGINTFDKRFMRATFTLTNAVPQYQTSNNEDWQEFETRISNYAKTCGSNTRRGTLYLLTGKSGYGLTTDEELSWRCNTCHPSCRVDSGLLCVARIKTN</sequence>
<dbReference type="GO" id="GO:0003676">
    <property type="term" value="F:nucleic acid binding"/>
    <property type="evidence" value="ECO:0007669"/>
    <property type="project" value="InterPro"/>
</dbReference>
<evidence type="ECO:0000313" key="4">
    <source>
        <dbReference type="Proteomes" id="UP001163046"/>
    </source>
</evidence>
<dbReference type="InterPro" id="IPR044929">
    <property type="entry name" value="DNA/RNA_non-sp_Endonuclease_sf"/>
</dbReference>
<dbReference type="EMBL" id="MU827310">
    <property type="protein sequence ID" value="KAJ7360383.1"/>
    <property type="molecule type" value="Genomic_DNA"/>
</dbReference>
<dbReference type="SMART" id="SM00477">
    <property type="entry name" value="NUC"/>
    <property type="match status" value="1"/>
</dbReference>
<dbReference type="Pfam" id="PF01223">
    <property type="entry name" value="Endonuclease_NS"/>
    <property type="match status" value="1"/>
</dbReference>
<dbReference type="AlphaFoldDB" id="A0A9X0CK49"/>
<evidence type="ECO:0008006" key="5">
    <source>
        <dbReference type="Google" id="ProtNLM"/>
    </source>
</evidence>
<dbReference type="PANTHER" id="PTHR21472">
    <property type="entry name" value="ENDONUCLEASE DOMAIN-CONTAINING 1 PROTEIN ENDOD1"/>
    <property type="match status" value="1"/>
</dbReference>
<dbReference type="SMART" id="SM00892">
    <property type="entry name" value="Endonuclease_NS"/>
    <property type="match status" value="1"/>
</dbReference>
<proteinExistence type="predicted"/>
<accession>A0A9X0CK49</accession>
<keyword evidence="4" id="KW-1185">Reference proteome</keyword>
<dbReference type="GO" id="GO:0046872">
    <property type="term" value="F:metal ion binding"/>
    <property type="evidence" value="ECO:0007669"/>
    <property type="project" value="InterPro"/>
</dbReference>
<feature type="domain" description="ENPP1-3/EXOG-like endonuclease/phosphodiesterase" evidence="1">
    <location>
        <begin position="40"/>
        <end position="210"/>
    </location>
</feature>
<dbReference type="OrthoDB" id="5955262at2759"/>
<evidence type="ECO:0000259" key="2">
    <source>
        <dbReference type="SMART" id="SM00892"/>
    </source>
</evidence>
<protein>
    <recommendedName>
        <fullName evidence="5">DNA/RNA non-specific endonuclease domain-containing protein</fullName>
    </recommendedName>
</protein>
<dbReference type="InterPro" id="IPR044925">
    <property type="entry name" value="His-Me_finger_sf"/>
</dbReference>
<gene>
    <name evidence="3" type="ORF">OS493_017015</name>
</gene>
<dbReference type="Proteomes" id="UP001163046">
    <property type="component" value="Unassembled WGS sequence"/>
</dbReference>
<name>A0A9X0CK49_9CNID</name>
<dbReference type="Gene3D" id="3.40.570.10">
    <property type="entry name" value="Extracellular Endonuclease, subunit A"/>
    <property type="match status" value="1"/>
</dbReference>
<evidence type="ECO:0000259" key="1">
    <source>
        <dbReference type="SMART" id="SM00477"/>
    </source>
</evidence>
<dbReference type="InterPro" id="IPR039015">
    <property type="entry name" value="ENDOD1"/>
</dbReference>
<organism evidence="3 4">
    <name type="scientific">Desmophyllum pertusum</name>
    <dbReference type="NCBI Taxonomy" id="174260"/>
    <lineage>
        <taxon>Eukaryota</taxon>
        <taxon>Metazoa</taxon>
        <taxon>Cnidaria</taxon>
        <taxon>Anthozoa</taxon>
        <taxon>Hexacorallia</taxon>
        <taxon>Scleractinia</taxon>
        <taxon>Caryophylliina</taxon>
        <taxon>Caryophylliidae</taxon>
        <taxon>Desmophyllum</taxon>
    </lineage>
</organism>
<evidence type="ECO:0000313" key="3">
    <source>
        <dbReference type="EMBL" id="KAJ7360383.1"/>
    </source>
</evidence>
<dbReference type="SUPFAM" id="SSF54060">
    <property type="entry name" value="His-Me finger endonucleases"/>
    <property type="match status" value="1"/>
</dbReference>